<gene>
    <name evidence="3" type="ORF">NCTC13150_01277</name>
</gene>
<keyword evidence="1" id="KW-0812">Transmembrane</keyword>
<reference evidence="3 4" key="1">
    <citation type="submission" date="2019-02" db="EMBL/GenBank/DDBJ databases">
        <authorList>
            <consortium name="Pathogen Informatics"/>
        </authorList>
    </citation>
    <scope>NUCLEOTIDE SEQUENCE [LARGE SCALE GENOMIC DNA]</scope>
    <source>
        <strain evidence="3 4">3012STDY7089603</strain>
    </source>
</reference>
<dbReference type="EMBL" id="CAACYI010000001">
    <property type="protein sequence ID" value="VFB16724.1"/>
    <property type="molecule type" value="Genomic_DNA"/>
</dbReference>
<feature type="transmembrane region" description="Helical" evidence="1">
    <location>
        <begin position="167"/>
        <end position="184"/>
    </location>
</feature>
<dbReference type="InterPro" id="IPR053150">
    <property type="entry name" value="Teicoplanin_resist-assoc"/>
</dbReference>
<name>A0A8H2QYF4_9FIRM</name>
<comment type="caution">
    <text evidence="3">The sequence shown here is derived from an EMBL/GenBank/DDBJ whole genome shotgun (WGS) entry which is preliminary data.</text>
</comment>
<feature type="transmembrane region" description="Helical" evidence="1">
    <location>
        <begin position="116"/>
        <end position="134"/>
    </location>
</feature>
<keyword evidence="4" id="KW-1185">Reference proteome</keyword>
<accession>A0A8H2QYF4</accession>
<sequence>MTYFILTRLLPTFILTFFAFALIRTQVFGSLKKKSFFQRELALYLFAAYVMTCLVSVLTPGTSLESQGIAVGGEQGGLVNTALARIQTGQGINLKPFYTIFNFQRYSGGLASFLNLWGNILLFIPYAFGLLLLFKRFRSFKSFLGLILGTTLSIEVLQLFVNRSVDIDDLILNLLGALIGYLIYRGLDKVLALKRFAR</sequence>
<evidence type="ECO:0000313" key="4">
    <source>
        <dbReference type="Proteomes" id="UP000377798"/>
    </source>
</evidence>
<evidence type="ECO:0000256" key="1">
    <source>
        <dbReference type="SAM" id="Phobius"/>
    </source>
</evidence>
<feature type="transmembrane region" description="Helical" evidence="1">
    <location>
        <begin position="143"/>
        <end position="161"/>
    </location>
</feature>
<feature type="transmembrane region" description="Helical" evidence="1">
    <location>
        <begin position="12"/>
        <end position="29"/>
    </location>
</feature>
<dbReference type="AlphaFoldDB" id="A0A8H2QYF4"/>
<proteinExistence type="predicted"/>
<keyword evidence="1" id="KW-0472">Membrane</keyword>
<organism evidence="3 4">
    <name type="scientific">Urinicoccus massiliensis</name>
    <dbReference type="NCBI Taxonomy" id="1723382"/>
    <lineage>
        <taxon>Bacteria</taxon>
        <taxon>Bacillati</taxon>
        <taxon>Bacillota</taxon>
        <taxon>Tissierellia</taxon>
        <taxon>Tissierellales</taxon>
        <taxon>Peptoniphilaceae</taxon>
        <taxon>Urinicoccus</taxon>
    </lineage>
</organism>
<evidence type="ECO:0000313" key="3">
    <source>
        <dbReference type="EMBL" id="VFB16724.1"/>
    </source>
</evidence>
<feature type="domain" description="VanZ-like" evidence="2">
    <location>
        <begin position="43"/>
        <end position="185"/>
    </location>
</feature>
<evidence type="ECO:0000259" key="2">
    <source>
        <dbReference type="Pfam" id="PF04892"/>
    </source>
</evidence>
<dbReference type="Proteomes" id="UP000377798">
    <property type="component" value="Unassembled WGS sequence"/>
</dbReference>
<dbReference type="InterPro" id="IPR006976">
    <property type="entry name" value="VanZ-like"/>
</dbReference>
<dbReference type="RefSeq" id="WP_052099398.1">
    <property type="nucleotide sequence ID" value="NZ_CAACYI010000001.1"/>
</dbReference>
<protein>
    <submittedName>
        <fullName evidence="3">Predicted integral membrane protein</fullName>
    </submittedName>
</protein>
<dbReference type="PANTHER" id="PTHR36834:SF1">
    <property type="entry name" value="INTEGRAL MEMBRANE PROTEIN"/>
    <property type="match status" value="1"/>
</dbReference>
<feature type="transmembrane region" description="Helical" evidence="1">
    <location>
        <begin position="41"/>
        <end position="59"/>
    </location>
</feature>
<dbReference type="Pfam" id="PF04892">
    <property type="entry name" value="VanZ"/>
    <property type="match status" value="1"/>
</dbReference>
<keyword evidence="1" id="KW-1133">Transmembrane helix</keyword>
<dbReference type="PANTHER" id="PTHR36834">
    <property type="entry name" value="MEMBRANE PROTEIN-RELATED"/>
    <property type="match status" value="1"/>
</dbReference>